<dbReference type="PRINTS" id="PR01434">
    <property type="entry name" value="NADHDHGNASE5"/>
</dbReference>
<dbReference type="InterPro" id="IPR007182">
    <property type="entry name" value="MnhB"/>
</dbReference>
<evidence type="ECO:0000259" key="12">
    <source>
        <dbReference type="Pfam" id="PF00361"/>
    </source>
</evidence>
<keyword evidence="5 9" id="KW-0812">Transmembrane</keyword>
<evidence type="ECO:0000313" key="18">
    <source>
        <dbReference type="Proteomes" id="UP001296993"/>
    </source>
</evidence>
<keyword evidence="2" id="KW-0813">Transport</keyword>
<feature type="transmembrane region" description="Helical" evidence="11">
    <location>
        <begin position="896"/>
        <end position="921"/>
    </location>
</feature>
<proteinExistence type="predicted"/>
<dbReference type="RefSeq" id="WP_209999350.1">
    <property type="nucleotide sequence ID" value="NZ_BAAAJY010000005.1"/>
</dbReference>
<dbReference type="EMBL" id="JAGIOF010000001">
    <property type="protein sequence ID" value="MBP2387198.1"/>
    <property type="molecule type" value="Genomic_DNA"/>
</dbReference>
<dbReference type="Proteomes" id="UP001296993">
    <property type="component" value="Unassembled WGS sequence"/>
</dbReference>
<dbReference type="Pfam" id="PF04039">
    <property type="entry name" value="MnhB"/>
    <property type="match status" value="1"/>
</dbReference>
<evidence type="ECO:0000256" key="2">
    <source>
        <dbReference type="ARBA" id="ARBA00022448"/>
    </source>
</evidence>
<feature type="transmembrane region" description="Helical" evidence="11">
    <location>
        <begin position="504"/>
        <end position="530"/>
    </location>
</feature>
<feature type="compositionally biased region" description="Basic and acidic residues" evidence="10">
    <location>
        <begin position="972"/>
        <end position="986"/>
    </location>
</feature>
<evidence type="ECO:0000259" key="16">
    <source>
        <dbReference type="Pfam" id="PF20501"/>
    </source>
</evidence>
<keyword evidence="4" id="KW-1003">Cell membrane</keyword>
<feature type="region of interest" description="Disordered" evidence="10">
    <location>
        <begin position="972"/>
        <end position="995"/>
    </location>
</feature>
<feature type="domain" description="MrpA C-terminal/MbhE" evidence="16">
    <location>
        <begin position="694"/>
        <end position="771"/>
    </location>
</feature>
<dbReference type="InterPro" id="IPR046806">
    <property type="entry name" value="MrpA_C/MbhE"/>
</dbReference>
<accession>A0ABS4XFN1</accession>
<feature type="transmembrane region" description="Helical" evidence="11">
    <location>
        <begin position="84"/>
        <end position="103"/>
    </location>
</feature>
<evidence type="ECO:0000256" key="1">
    <source>
        <dbReference type="ARBA" id="ARBA00004651"/>
    </source>
</evidence>
<dbReference type="PANTHER" id="PTHR43373">
    <property type="entry name" value="NA(+)/H(+) ANTIPORTER SUBUNIT"/>
    <property type="match status" value="1"/>
</dbReference>
<feature type="transmembrane region" description="Helical" evidence="11">
    <location>
        <begin position="754"/>
        <end position="773"/>
    </location>
</feature>
<feature type="transmembrane region" description="Helical" evidence="11">
    <location>
        <begin position="462"/>
        <end position="484"/>
    </location>
</feature>
<feature type="transmembrane region" description="Helical" evidence="11">
    <location>
        <begin position="377"/>
        <end position="400"/>
    </location>
</feature>
<feature type="transmembrane region" description="Helical" evidence="11">
    <location>
        <begin position="332"/>
        <end position="356"/>
    </location>
</feature>
<sequence>MLLVLFALFAVAGIAPLVFRKLGRSTFYILAAVPAIAFVWLLSNFPSFTNSQQTEASGLPNAPPSELYAWIGPLDVQLDFRMDALSAILCLLVLGVGALVLFYCARYFKSEDANIGTFGAQLLAFAGAMFGLVIADDLILMFIFWELTTVLSYLLIGFNRTRMSARRSALTALIVTTFGGLTMLVGLVMLGQAAGTYRISEIMAMAPELVSMGTFIDVAILLVLVGAVSKSALVPFHFWLPGAMAAPTPVSAYLHAAAMVKAGVYLVARLAPGFNQTAFWEPMLLGLGLATLLIGGWRALKQHDLKLVLAYGTVSQLGFLILIMGLGDANAALAGMAMMLAHGFFKATLFLVVGIIDHKAGTRDLHQLSGLYRSSPLLFAVAAIAAASMAGIAPLFGFVAKESVYEALLDYAGTNGTPGTLLLVGVVLGTIMTFAYSARFLWGGFATKQGLAPTPFPKVPALFLAPLLVLTFATVAFAWVPGVLEDIIDPYVGLFPAAEHPIHLGLWHGFTPALGLSALTMLVGTALFLAREKVFAVQSRVPALLDADRDYKHLVNGVDNLAIWLTGRTQRGSLSFYLVVILTVALVVPTFVSVWFTTPAPGNFIAFDSPAQLVIGLIIIIGAIGALQADRRFLAVLMVSVTGYGMAAVFALQGAPDLAVTQLLVETIVLVAFVLALRALPVEIWAKNPTGHRLGRALIGIGFGASMVYIAATAMASRIAEPISLAYPELAYTGGAGKNIVNVTLVDMRAWDTFGEITVLAAAATGVASLIFVRGRGDSRLRASAVATGSVDLGSEAIGSHGGSKAGLAVARNFASSPRDSWLVAGHTLAPERRSITFEVVTRLLFHTILLASLYLLLTGHNTPGGGFAGGLLAGLALTMRYLAGGRVELAESTPISPGTMMGVGLGLASLTAVAPLLFGLQMFTSAAFEFTLPLFGTHKFVTSTIFDIGVYMVVIGLVIDVLRSLGSEIDERSEGRSPTDLHDQVSDADTGVGR</sequence>
<feature type="transmembrane region" description="Helical" evidence="11">
    <location>
        <begin position="115"/>
        <end position="133"/>
    </location>
</feature>
<organism evidence="17 18">
    <name type="scientific">Paeniglutamicibacter kerguelensis</name>
    <dbReference type="NCBI Taxonomy" id="254788"/>
    <lineage>
        <taxon>Bacteria</taxon>
        <taxon>Bacillati</taxon>
        <taxon>Actinomycetota</taxon>
        <taxon>Actinomycetes</taxon>
        <taxon>Micrococcales</taxon>
        <taxon>Micrococcaceae</taxon>
        <taxon>Paeniglutamicibacter</taxon>
    </lineage>
</organism>
<evidence type="ECO:0000259" key="14">
    <source>
        <dbReference type="Pfam" id="PF04039"/>
    </source>
</evidence>
<evidence type="ECO:0000256" key="6">
    <source>
        <dbReference type="ARBA" id="ARBA00022989"/>
    </source>
</evidence>
<keyword evidence="7" id="KW-0406">Ion transport</keyword>
<dbReference type="InterPro" id="IPR001516">
    <property type="entry name" value="Proton_antipo_N"/>
</dbReference>
<evidence type="ECO:0000256" key="10">
    <source>
        <dbReference type="SAM" id="MobiDB-lite"/>
    </source>
</evidence>
<feature type="transmembrane region" description="Helical" evidence="11">
    <location>
        <begin position="864"/>
        <end position="884"/>
    </location>
</feature>
<comment type="caution">
    <text evidence="17">The sequence shown here is derived from an EMBL/GenBank/DDBJ whole genome shotgun (WGS) entry which is preliminary data.</text>
</comment>
<evidence type="ECO:0000256" key="11">
    <source>
        <dbReference type="SAM" id="Phobius"/>
    </source>
</evidence>
<protein>
    <submittedName>
        <fullName evidence="17">Multicomponent Na+:H+ antiporter subunit A</fullName>
    </submittedName>
</protein>
<dbReference type="InterPro" id="IPR001750">
    <property type="entry name" value="ND/Mrp_TM"/>
</dbReference>
<keyword evidence="8 11" id="KW-0472">Membrane</keyword>
<feature type="transmembrane region" description="Helical" evidence="11">
    <location>
        <begin position="658"/>
        <end position="677"/>
    </location>
</feature>
<dbReference type="PANTHER" id="PTHR43373:SF1">
    <property type="entry name" value="NA(+)_H(+) ANTIPORTER SUBUNIT A"/>
    <property type="match status" value="1"/>
</dbReference>
<keyword evidence="3" id="KW-0050">Antiport</keyword>
<feature type="transmembrane region" description="Helical" evidence="11">
    <location>
        <begin position="214"/>
        <end position="240"/>
    </location>
</feature>
<evidence type="ECO:0000313" key="17">
    <source>
        <dbReference type="EMBL" id="MBP2387198.1"/>
    </source>
</evidence>
<evidence type="ECO:0000256" key="5">
    <source>
        <dbReference type="ARBA" id="ARBA00022692"/>
    </source>
</evidence>
<dbReference type="Pfam" id="PF00662">
    <property type="entry name" value="Proton_antipo_N"/>
    <property type="match status" value="1"/>
</dbReference>
<dbReference type="InterPro" id="IPR025383">
    <property type="entry name" value="MrpA_C/MbhD"/>
</dbReference>
<dbReference type="InterPro" id="IPR050616">
    <property type="entry name" value="CPA3_Na-H_Antiporter_A"/>
</dbReference>
<dbReference type="Pfam" id="PF20501">
    <property type="entry name" value="MbhE"/>
    <property type="match status" value="1"/>
</dbReference>
<feature type="domain" description="NADH-Ubiquinone oxidoreductase (complex I) chain 5 N-terminal" evidence="13">
    <location>
        <begin position="71"/>
        <end position="118"/>
    </location>
</feature>
<feature type="domain" description="Na+/H+ antiporter MnhB subunit-related protein" evidence="14">
    <location>
        <begin position="838"/>
        <end position="960"/>
    </location>
</feature>
<evidence type="ECO:0000256" key="9">
    <source>
        <dbReference type="RuleBase" id="RU000320"/>
    </source>
</evidence>
<feature type="transmembrane region" description="Helical" evidence="11">
    <location>
        <begin position="170"/>
        <end position="194"/>
    </location>
</feature>
<feature type="transmembrane region" description="Helical" evidence="11">
    <location>
        <begin position="283"/>
        <end position="300"/>
    </location>
</feature>
<reference evidence="17 18" key="1">
    <citation type="submission" date="2021-03" db="EMBL/GenBank/DDBJ databases">
        <title>Sequencing the genomes of 1000 actinobacteria strains.</title>
        <authorList>
            <person name="Klenk H.-P."/>
        </authorList>
    </citation>
    <scope>NUCLEOTIDE SEQUENCE [LARGE SCALE GENOMIC DNA]</scope>
    <source>
        <strain evidence="17 18">DSM 15797</strain>
    </source>
</reference>
<feature type="transmembrane region" description="Helical" evidence="11">
    <location>
        <begin position="609"/>
        <end position="627"/>
    </location>
</feature>
<gene>
    <name evidence="17" type="ORF">JOF47_002709</name>
</gene>
<evidence type="ECO:0000259" key="13">
    <source>
        <dbReference type="Pfam" id="PF00662"/>
    </source>
</evidence>
<evidence type="ECO:0000256" key="4">
    <source>
        <dbReference type="ARBA" id="ARBA00022475"/>
    </source>
</evidence>
<dbReference type="NCBIfam" id="NF009284">
    <property type="entry name" value="PRK12644.1"/>
    <property type="match status" value="1"/>
</dbReference>
<keyword evidence="6 11" id="KW-1133">Transmembrane helix</keyword>
<feature type="transmembrane region" description="Helical" evidence="11">
    <location>
        <begin position="574"/>
        <end position="597"/>
    </location>
</feature>
<feature type="transmembrane region" description="Helical" evidence="11">
    <location>
        <begin position="634"/>
        <end position="652"/>
    </location>
</feature>
<keyword evidence="18" id="KW-1185">Reference proteome</keyword>
<feature type="transmembrane region" description="Helical" evidence="11">
    <location>
        <begin position="840"/>
        <end position="858"/>
    </location>
</feature>
<comment type="subcellular location">
    <subcellularLocation>
        <location evidence="1">Cell membrane</location>
        <topology evidence="1">Multi-pass membrane protein</topology>
    </subcellularLocation>
    <subcellularLocation>
        <location evidence="9">Membrane</location>
        <topology evidence="9">Multi-pass membrane protein</topology>
    </subcellularLocation>
</comment>
<feature type="domain" description="NADH:quinone oxidoreductase/Mrp antiporter transmembrane" evidence="12">
    <location>
        <begin position="135"/>
        <end position="411"/>
    </location>
</feature>
<feature type="transmembrane region" description="Helical" evidence="11">
    <location>
        <begin position="420"/>
        <end position="442"/>
    </location>
</feature>
<feature type="transmembrane region" description="Helical" evidence="11">
    <location>
        <begin position="698"/>
        <end position="720"/>
    </location>
</feature>
<dbReference type="Pfam" id="PF13244">
    <property type="entry name" value="MbhD"/>
    <property type="match status" value="1"/>
</dbReference>
<evidence type="ECO:0000256" key="8">
    <source>
        <dbReference type="ARBA" id="ARBA00023136"/>
    </source>
</evidence>
<evidence type="ECO:0000256" key="3">
    <source>
        <dbReference type="ARBA" id="ARBA00022449"/>
    </source>
</evidence>
<dbReference type="Pfam" id="PF00361">
    <property type="entry name" value="Proton_antipo_M"/>
    <property type="match status" value="1"/>
</dbReference>
<evidence type="ECO:0000256" key="7">
    <source>
        <dbReference type="ARBA" id="ARBA00023065"/>
    </source>
</evidence>
<feature type="transmembrane region" description="Helical" evidence="11">
    <location>
        <begin position="139"/>
        <end position="158"/>
    </location>
</feature>
<feature type="transmembrane region" description="Helical" evidence="11">
    <location>
        <begin position="941"/>
        <end position="963"/>
    </location>
</feature>
<feature type="domain" description="MrpA C-terminal/MbhD" evidence="15">
    <location>
        <begin position="617"/>
        <end position="681"/>
    </location>
</feature>
<evidence type="ECO:0000259" key="15">
    <source>
        <dbReference type="Pfam" id="PF13244"/>
    </source>
</evidence>
<feature type="transmembrane region" description="Helical" evidence="11">
    <location>
        <begin position="307"/>
        <end position="326"/>
    </location>
</feature>
<name>A0ABS4XFN1_9MICC</name>